<keyword evidence="1" id="KW-0472">Membrane</keyword>
<dbReference type="EMBL" id="VOBQ01000019">
    <property type="protein sequence ID" value="TWO68468.1"/>
    <property type="molecule type" value="Genomic_DNA"/>
</dbReference>
<keyword evidence="1" id="KW-1133">Transmembrane helix</keyword>
<feature type="transmembrane region" description="Helical" evidence="1">
    <location>
        <begin position="332"/>
        <end position="351"/>
    </location>
</feature>
<reference evidence="4 5" key="1">
    <citation type="submission" date="2019-07" db="EMBL/GenBank/DDBJ databases">
        <title>Caenimonas sedimenti sp. nov., isolated from activated sludge.</title>
        <authorList>
            <person name="Xu J."/>
        </authorList>
    </citation>
    <scope>NUCLEOTIDE SEQUENCE [LARGE SCALE GENOMIC DNA]</scope>
    <source>
        <strain evidence="4 5">HX-9-20</strain>
    </source>
</reference>
<protein>
    <submittedName>
        <fullName evidence="4">DUF3592 domain-containing protein</fullName>
    </submittedName>
</protein>
<dbReference type="Pfam" id="PF12158">
    <property type="entry name" value="DUF3592"/>
    <property type="match status" value="1"/>
</dbReference>
<dbReference type="OrthoDB" id="165999at2"/>
<name>A0A562ZJG5_9BURK</name>
<gene>
    <name evidence="4" type="ORF">FN976_22830</name>
</gene>
<feature type="transmembrane region" description="Helical" evidence="1">
    <location>
        <begin position="165"/>
        <end position="182"/>
    </location>
</feature>
<dbReference type="Proteomes" id="UP000318199">
    <property type="component" value="Unassembled WGS sequence"/>
</dbReference>
<keyword evidence="5" id="KW-1185">Reference proteome</keyword>
<proteinExistence type="predicted"/>
<comment type="caution">
    <text evidence="4">The sequence shown here is derived from an EMBL/GenBank/DDBJ whole genome shotgun (WGS) entry which is preliminary data.</text>
</comment>
<sequence length="359" mass="38779">MEGQCRSGRGWLSRGACMLLAFAAAAGAAEPPTARFIEPPRQVVAGQAFDLRFELHNPGEAVNYSRLQFDLPPGFLLAAPAGPDCVARFSPQDRQLVYEGPLEPGQRSPCRVRLVVAPDTSTHASLQVRVFTPPERHAGDVVPLEIGQPVAPAAVTLGGFGITRAGLVVMGLLALGGLWMLAQHLRARTGRGARAQRGFEQGLPLVVVFCLGFLAYFGSMAWDDARTLQAWQTARCDVLDANVRHESAGGSSRAAPRNPATEKVHKPVFSLRYDVNGRSMQSIGFSTESRLSYTAGEVAEVLDDFQRAGSVPCWYDPEVPGRVMVLRGFGGAYFFALIPLGVLALLAWAVGPRRRRTRT</sequence>
<evidence type="ECO:0000256" key="2">
    <source>
        <dbReference type="SAM" id="SignalP"/>
    </source>
</evidence>
<evidence type="ECO:0000256" key="1">
    <source>
        <dbReference type="SAM" id="Phobius"/>
    </source>
</evidence>
<evidence type="ECO:0000313" key="5">
    <source>
        <dbReference type="Proteomes" id="UP000318199"/>
    </source>
</evidence>
<feature type="transmembrane region" description="Helical" evidence="1">
    <location>
        <begin position="203"/>
        <end position="222"/>
    </location>
</feature>
<organism evidence="4 5">
    <name type="scientific">Caenimonas sedimenti</name>
    <dbReference type="NCBI Taxonomy" id="2596921"/>
    <lineage>
        <taxon>Bacteria</taxon>
        <taxon>Pseudomonadati</taxon>
        <taxon>Pseudomonadota</taxon>
        <taxon>Betaproteobacteria</taxon>
        <taxon>Burkholderiales</taxon>
        <taxon>Comamonadaceae</taxon>
        <taxon>Caenimonas</taxon>
    </lineage>
</organism>
<keyword evidence="1" id="KW-0812">Transmembrane</keyword>
<evidence type="ECO:0000313" key="4">
    <source>
        <dbReference type="EMBL" id="TWO68468.1"/>
    </source>
</evidence>
<evidence type="ECO:0000259" key="3">
    <source>
        <dbReference type="Pfam" id="PF12158"/>
    </source>
</evidence>
<keyword evidence="2" id="KW-0732">Signal</keyword>
<feature type="signal peptide" evidence="2">
    <location>
        <begin position="1"/>
        <end position="28"/>
    </location>
</feature>
<accession>A0A562ZJG5</accession>
<dbReference type="InterPro" id="IPR021994">
    <property type="entry name" value="DUF3592"/>
</dbReference>
<feature type="domain" description="DUF3592" evidence="3">
    <location>
        <begin position="238"/>
        <end position="329"/>
    </location>
</feature>
<feature type="chain" id="PRO_5021955057" evidence="2">
    <location>
        <begin position="29"/>
        <end position="359"/>
    </location>
</feature>
<dbReference type="AlphaFoldDB" id="A0A562ZJG5"/>